<organism evidence="2 3">
    <name type="scientific">Novipirellula aureliae</name>
    <dbReference type="NCBI Taxonomy" id="2527966"/>
    <lineage>
        <taxon>Bacteria</taxon>
        <taxon>Pseudomonadati</taxon>
        <taxon>Planctomycetota</taxon>
        <taxon>Planctomycetia</taxon>
        <taxon>Pirellulales</taxon>
        <taxon>Pirellulaceae</taxon>
        <taxon>Novipirellula</taxon>
    </lineage>
</organism>
<dbReference type="PROSITE" id="PS51257">
    <property type="entry name" value="PROKAR_LIPOPROTEIN"/>
    <property type="match status" value="1"/>
</dbReference>
<evidence type="ECO:0000313" key="3">
    <source>
        <dbReference type="Proteomes" id="UP000315471"/>
    </source>
</evidence>
<evidence type="ECO:0000313" key="2">
    <source>
        <dbReference type="EMBL" id="TWU40217.1"/>
    </source>
</evidence>
<accession>A0A5C6DWB8</accession>
<keyword evidence="1" id="KW-0812">Transmembrane</keyword>
<dbReference type="Proteomes" id="UP000315471">
    <property type="component" value="Unassembled WGS sequence"/>
</dbReference>
<keyword evidence="3" id="KW-1185">Reference proteome</keyword>
<keyword evidence="1" id="KW-1133">Transmembrane helix</keyword>
<dbReference type="OrthoDB" id="9849097at2"/>
<dbReference type="EMBL" id="SJPY01000005">
    <property type="protein sequence ID" value="TWU40217.1"/>
    <property type="molecule type" value="Genomic_DNA"/>
</dbReference>
<name>A0A5C6DWB8_9BACT</name>
<sequence>MKRLKSRRCGWLIGVPVCAAAFACGFVVWSLLLPQVPAVTAEPFSTDADVDLIYKHHEPVGWVFGRVVGFQGADKPMLPQRSYPPMTGAPLARSANR</sequence>
<protein>
    <submittedName>
        <fullName evidence="2">Uncharacterized protein</fullName>
    </submittedName>
</protein>
<dbReference type="RefSeq" id="WP_146600817.1">
    <property type="nucleotide sequence ID" value="NZ_SJPY01000005.1"/>
</dbReference>
<evidence type="ECO:0000256" key="1">
    <source>
        <dbReference type="SAM" id="Phobius"/>
    </source>
</evidence>
<dbReference type="AlphaFoldDB" id="A0A5C6DWB8"/>
<reference evidence="2 3" key="1">
    <citation type="submission" date="2019-02" db="EMBL/GenBank/DDBJ databases">
        <title>Deep-cultivation of Planctomycetes and their phenomic and genomic characterization uncovers novel biology.</title>
        <authorList>
            <person name="Wiegand S."/>
            <person name="Jogler M."/>
            <person name="Boedeker C."/>
            <person name="Pinto D."/>
            <person name="Vollmers J."/>
            <person name="Rivas-Marin E."/>
            <person name="Kohn T."/>
            <person name="Peeters S.H."/>
            <person name="Heuer A."/>
            <person name="Rast P."/>
            <person name="Oberbeckmann S."/>
            <person name="Bunk B."/>
            <person name="Jeske O."/>
            <person name="Meyerdierks A."/>
            <person name="Storesund J.E."/>
            <person name="Kallscheuer N."/>
            <person name="Luecker S."/>
            <person name="Lage O.M."/>
            <person name="Pohl T."/>
            <person name="Merkel B.J."/>
            <person name="Hornburger P."/>
            <person name="Mueller R.-W."/>
            <person name="Bruemmer F."/>
            <person name="Labrenz M."/>
            <person name="Spormann A.M."/>
            <person name="Op Den Camp H."/>
            <person name="Overmann J."/>
            <person name="Amann R."/>
            <person name="Jetten M.S.M."/>
            <person name="Mascher T."/>
            <person name="Medema M.H."/>
            <person name="Devos D.P."/>
            <person name="Kaster A.-K."/>
            <person name="Ovreas L."/>
            <person name="Rohde M."/>
            <person name="Galperin M.Y."/>
            <person name="Jogler C."/>
        </authorList>
    </citation>
    <scope>NUCLEOTIDE SEQUENCE [LARGE SCALE GENOMIC DNA]</scope>
    <source>
        <strain evidence="2 3">Q31b</strain>
    </source>
</reference>
<feature type="transmembrane region" description="Helical" evidence="1">
    <location>
        <begin position="12"/>
        <end position="32"/>
    </location>
</feature>
<keyword evidence="1" id="KW-0472">Membrane</keyword>
<gene>
    <name evidence="2" type="ORF">Q31b_35620</name>
</gene>
<proteinExistence type="predicted"/>
<comment type="caution">
    <text evidence="2">The sequence shown here is derived from an EMBL/GenBank/DDBJ whole genome shotgun (WGS) entry which is preliminary data.</text>
</comment>